<evidence type="ECO:0000256" key="1">
    <source>
        <dbReference type="SAM" id="MobiDB-lite"/>
    </source>
</evidence>
<sequence length="115" mass="12544">SVELVRNLAFLFPSQQLQCIKSLSDVAPVHPGTAVYTAKETHKDMQIPAAGTQTQKNTPDGQRSAEPWVDKQRAPNLGGAEKNNPKAIHLKIVTSHLRSGLNYKTIRVTNSDTGN</sequence>
<feature type="non-terminal residue" evidence="2">
    <location>
        <position position="1"/>
    </location>
</feature>
<accession>A0AAW0HSE5</accession>
<feature type="region of interest" description="Disordered" evidence="1">
    <location>
        <begin position="37"/>
        <end position="68"/>
    </location>
</feature>
<name>A0AAW0HSE5_MYOGA</name>
<dbReference type="AlphaFoldDB" id="A0AAW0HSE5"/>
<reference evidence="2 3" key="1">
    <citation type="journal article" date="2023" name="bioRxiv">
        <title>Conserved and derived expression patterns and positive selection on dental genes reveal complex evolutionary context of ever-growing rodent molars.</title>
        <authorList>
            <person name="Calamari Z.T."/>
            <person name="Song A."/>
            <person name="Cohen E."/>
            <person name="Akter M."/>
            <person name="Roy R.D."/>
            <person name="Hallikas O."/>
            <person name="Christensen M.M."/>
            <person name="Li P."/>
            <person name="Marangoni P."/>
            <person name="Jernvall J."/>
            <person name="Klein O.D."/>
        </authorList>
    </citation>
    <scope>NUCLEOTIDE SEQUENCE [LARGE SCALE GENOMIC DNA]</scope>
    <source>
        <strain evidence="2">V071</strain>
    </source>
</reference>
<gene>
    <name evidence="2" type="ORF">U0070_021722</name>
</gene>
<dbReference type="EMBL" id="JBBHLL010000355">
    <property type="protein sequence ID" value="KAK7805040.1"/>
    <property type="molecule type" value="Genomic_DNA"/>
</dbReference>
<dbReference type="Proteomes" id="UP001488838">
    <property type="component" value="Unassembled WGS sequence"/>
</dbReference>
<keyword evidence="3" id="KW-1185">Reference proteome</keyword>
<organism evidence="2 3">
    <name type="scientific">Myodes glareolus</name>
    <name type="common">Bank vole</name>
    <name type="synonym">Clethrionomys glareolus</name>
    <dbReference type="NCBI Taxonomy" id="447135"/>
    <lineage>
        <taxon>Eukaryota</taxon>
        <taxon>Metazoa</taxon>
        <taxon>Chordata</taxon>
        <taxon>Craniata</taxon>
        <taxon>Vertebrata</taxon>
        <taxon>Euteleostomi</taxon>
        <taxon>Mammalia</taxon>
        <taxon>Eutheria</taxon>
        <taxon>Euarchontoglires</taxon>
        <taxon>Glires</taxon>
        <taxon>Rodentia</taxon>
        <taxon>Myomorpha</taxon>
        <taxon>Muroidea</taxon>
        <taxon>Cricetidae</taxon>
        <taxon>Arvicolinae</taxon>
        <taxon>Myodes</taxon>
    </lineage>
</organism>
<evidence type="ECO:0000313" key="3">
    <source>
        <dbReference type="Proteomes" id="UP001488838"/>
    </source>
</evidence>
<protein>
    <submittedName>
        <fullName evidence="2">Uncharacterized protein</fullName>
    </submittedName>
</protein>
<comment type="caution">
    <text evidence="2">The sequence shown here is derived from an EMBL/GenBank/DDBJ whole genome shotgun (WGS) entry which is preliminary data.</text>
</comment>
<proteinExistence type="predicted"/>
<feature type="compositionally biased region" description="Polar residues" evidence="1">
    <location>
        <begin position="51"/>
        <end position="61"/>
    </location>
</feature>
<evidence type="ECO:0000313" key="2">
    <source>
        <dbReference type="EMBL" id="KAK7805040.1"/>
    </source>
</evidence>